<dbReference type="InterPro" id="IPR043502">
    <property type="entry name" value="DNA/RNA_pol_sf"/>
</dbReference>
<feature type="compositionally biased region" description="Polar residues" evidence="1">
    <location>
        <begin position="1"/>
        <end position="16"/>
    </location>
</feature>
<accession>A0A438HZ92</accession>
<sequence length="416" mass="47160">MFGVSTTKVVEESQTIPVPELLKDDDRDSFDHDSDPIDEKVSPATVQHHLPILPNARPVKQKLRRLHPRWSLQVKEEIQNQLSVGFISVVEYPKWLANVIPIPKKDGKDMEKTTFITEWGTYYYKVMPFGLKERISHLSKDHLASLEKFFERIQKFRLRPNPKKCTFGVTSGKPLGHMVNEQGIEVDPNKIKVILDMPVSKNEKEIEGFSGVSHAKTSTFFLYLLVLDMALACMLAQLDDSRKEQAIYHLKFDIQYVSQKSIKGSIISDHLASLPTSEDRPIDDDFPDEKFVAKTSLSGWCMYFNGVANQLGYEIGVLLVSPQGDHILRQIQGDWKTRDNQFVDTLATIASSVDISIDVVVRPLLIELRSAPPYSCLIGNTEVQDDLPGIMTFISFSDLAHTLRRSVDDMLLLCLD</sequence>
<gene>
    <name evidence="2" type="ORF">CK203_047278</name>
</gene>
<dbReference type="InterPro" id="IPR043128">
    <property type="entry name" value="Rev_trsase/Diguanyl_cyclase"/>
</dbReference>
<feature type="compositionally biased region" description="Basic and acidic residues" evidence="1">
    <location>
        <begin position="21"/>
        <end position="39"/>
    </location>
</feature>
<name>A0A438HZ92_VITVI</name>
<dbReference type="EMBL" id="QGNW01000161">
    <property type="protein sequence ID" value="RVW89700.1"/>
    <property type="molecule type" value="Genomic_DNA"/>
</dbReference>
<evidence type="ECO:0000313" key="2">
    <source>
        <dbReference type="EMBL" id="RVW89700.1"/>
    </source>
</evidence>
<feature type="region of interest" description="Disordered" evidence="1">
    <location>
        <begin position="1"/>
        <end position="39"/>
    </location>
</feature>
<dbReference type="Gene3D" id="3.30.70.270">
    <property type="match status" value="1"/>
</dbReference>
<dbReference type="AlphaFoldDB" id="A0A438HZ92"/>
<comment type="caution">
    <text evidence="2">The sequence shown here is derived from an EMBL/GenBank/DDBJ whole genome shotgun (WGS) entry which is preliminary data.</text>
</comment>
<proteinExistence type="predicted"/>
<protein>
    <submittedName>
        <fullName evidence="2">Uncharacterized protein</fullName>
    </submittedName>
</protein>
<dbReference type="PANTHER" id="PTHR48475:SF1">
    <property type="entry name" value="RNASE H TYPE-1 DOMAIN-CONTAINING PROTEIN"/>
    <property type="match status" value="1"/>
</dbReference>
<dbReference type="Proteomes" id="UP000288805">
    <property type="component" value="Unassembled WGS sequence"/>
</dbReference>
<reference evidence="2 3" key="1">
    <citation type="journal article" date="2018" name="PLoS Genet.">
        <title>Population sequencing reveals clonal diversity and ancestral inbreeding in the grapevine cultivar Chardonnay.</title>
        <authorList>
            <person name="Roach M.J."/>
            <person name="Johnson D.L."/>
            <person name="Bohlmann J."/>
            <person name="van Vuuren H.J."/>
            <person name="Jones S.J."/>
            <person name="Pretorius I.S."/>
            <person name="Schmidt S.A."/>
            <person name="Borneman A.R."/>
        </authorList>
    </citation>
    <scope>NUCLEOTIDE SEQUENCE [LARGE SCALE GENOMIC DNA]</scope>
    <source>
        <strain evidence="3">cv. Chardonnay</strain>
        <tissue evidence="2">Leaf</tissue>
    </source>
</reference>
<dbReference type="Gene3D" id="3.10.10.10">
    <property type="entry name" value="HIV Type 1 Reverse Transcriptase, subunit A, domain 1"/>
    <property type="match status" value="2"/>
</dbReference>
<evidence type="ECO:0000313" key="3">
    <source>
        <dbReference type="Proteomes" id="UP000288805"/>
    </source>
</evidence>
<evidence type="ECO:0000256" key="1">
    <source>
        <dbReference type="SAM" id="MobiDB-lite"/>
    </source>
</evidence>
<organism evidence="2 3">
    <name type="scientific">Vitis vinifera</name>
    <name type="common">Grape</name>
    <dbReference type="NCBI Taxonomy" id="29760"/>
    <lineage>
        <taxon>Eukaryota</taxon>
        <taxon>Viridiplantae</taxon>
        <taxon>Streptophyta</taxon>
        <taxon>Embryophyta</taxon>
        <taxon>Tracheophyta</taxon>
        <taxon>Spermatophyta</taxon>
        <taxon>Magnoliopsida</taxon>
        <taxon>eudicotyledons</taxon>
        <taxon>Gunneridae</taxon>
        <taxon>Pentapetalae</taxon>
        <taxon>rosids</taxon>
        <taxon>Vitales</taxon>
        <taxon>Vitaceae</taxon>
        <taxon>Viteae</taxon>
        <taxon>Vitis</taxon>
    </lineage>
</organism>
<dbReference type="PANTHER" id="PTHR48475">
    <property type="entry name" value="RIBONUCLEASE H"/>
    <property type="match status" value="1"/>
</dbReference>
<dbReference type="SUPFAM" id="SSF56672">
    <property type="entry name" value="DNA/RNA polymerases"/>
    <property type="match status" value="1"/>
</dbReference>